<feature type="chain" id="PRO_5045380844" description="Lipoprotein" evidence="1">
    <location>
        <begin position="24"/>
        <end position="151"/>
    </location>
</feature>
<feature type="signal peptide" evidence="1">
    <location>
        <begin position="1"/>
        <end position="23"/>
    </location>
</feature>
<proteinExistence type="predicted"/>
<gene>
    <name evidence="2" type="ORF">ACH407_19205</name>
</gene>
<sequence>MNRRAGAALFGLAALLIPTSACTSSTKGTGSSPSQTPRQVRGEIATSLHKGMYGETEGASCGDSPGYSWVAVGQPVKVSDEQGKTLGIGRIENGYIEGGYCILKFQVQVPTGPQFYNLTVANFPTMPYRADELDTELSFSDYGGSLTPIQE</sequence>
<dbReference type="Proteomes" id="UP001611339">
    <property type="component" value="Unassembled WGS sequence"/>
</dbReference>
<dbReference type="EMBL" id="JBIRUI010000008">
    <property type="protein sequence ID" value="MFI1715688.1"/>
    <property type="molecule type" value="Genomic_DNA"/>
</dbReference>
<protein>
    <recommendedName>
        <fullName evidence="4">Lipoprotein</fullName>
    </recommendedName>
</protein>
<evidence type="ECO:0000313" key="3">
    <source>
        <dbReference type="Proteomes" id="UP001611339"/>
    </source>
</evidence>
<name>A0ABW7U7W4_9ACTN</name>
<evidence type="ECO:0000256" key="1">
    <source>
        <dbReference type="SAM" id="SignalP"/>
    </source>
</evidence>
<evidence type="ECO:0000313" key="2">
    <source>
        <dbReference type="EMBL" id="MFI1715688.1"/>
    </source>
</evidence>
<dbReference type="RefSeq" id="WP_398710410.1">
    <property type="nucleotide sequence ID" value="NZ_JBIRUI010000008.1"/>
</dbReference>
<keyword evidence="3" id="KW-1185">Reference proteome</keyword>
<comment type="caution">
    <text evidence="2">The sequence shown here is derived from an EMBL/GenBank/DDBJ whole genome shotgun (WGS) entry which is preliminary data.</text>
</comment>
<keyword evidence="1" id="KW-0732">Signal</keyword>
<evidence type="ECO:0008006" key="4">
    <source>
        <dbReference type="Google" id="ProtNLM"/>
    </source>
</evidence>
<accession>A0ABW7U7W4</accession>
<organism evidence="2 3">
    <name type="scientific">Streptomyces litmocidini</name>
    <dbReference type="NCBI Taxonomy" id="67318"/>
    <lineage>
        <taxon>Bacteria</taxon>
        <taxon>Bacillati</taxon>
        <taxon>Actinomycetota</taxon>
        <taxon>Actinomycetes</taxon>
        <taxon>Kitasatosporales</taxon>
        <taxon>Streptomycetaceae</taxon>
        <taxon>Streptomyces</taxon>
    </lineage>
</organism>
<reference evidence="2 3" key="1">
    <citation type="submission" date="2024-10" db="EMBL/GenBank/DDBJ databases">
        <title>The Natural Products Discovery Center: Release of the First 8490 Sequenced Strains for Exploring Actinobacteria Biosynthetic Diversity.</title>
        <authorList>
            <person name="Kalkreuter E."/>
            <person name="Kautsar S.A."/>
            <person name="Yang D."/>
            <person name="Bader C.D."/>
            <person name="Teijaro C.N."/>
            <person name="Fluegel L."/>
            <person name="Davis C.M."/>
            <person name="Simpson J.R."/>
            <person name="Lauterbach L."/>
            <person name="Steele A.D."/>
            <person name="Gui C."/>
            <person name="Meng S."/>
            <person name="Li G."/>
            <person name="Viehrig K."/>
            <person name="Ye F."/>
            <person name="Su P."/>
            <person name="Kiefer A.F."/>
            <person name="Nichols A."/>
            <person name="Cepeda A.J."/>
            <person name="Yan W."/>
            <person name="Fan B."/>
            <person name="Jiang Y."/>
            <person name="Adhikari A."/>
            <person name="Zheng C.-J."/>
            <person name="Schuster L."/>
            <person name="Cowan T.M."/>
            <person name="Smanski M.J."/>
            <person name="Chevrette M.G."/>
            <person name="De Carvalho L.P.S."/>
            <person name="Shen B."/>
        </authorList>
    </citation>
    <scope>NUCLEOTIDE SEQUENCE [LARGE SCALE GENOMIC DNA]</scope>
    <source>
        <strain evidence="2 3">NPDC020602</strain>
    </source>
</reference>